<sequence>MSVLAEHIYFESALERAYGVSEVTKTGPSPEVIERIKKAIAEAETIEEVTRLEKALKSGVLPGDLKDPGEGGLEGPMPMDMA</sequence>
<evidence type="ECO:0000256" key="1">
    <source>
        <dbReference type="SAM" id="MobiDB-lite"/>
    </source>
</evidence>
<evidence type="ECO:0000313" key="3">
    <source>
        <dbReference type="Proteomes" id="UP001178507"/>
    </source>
</evidence>
<feature type="region of interest" description="Disordered" evidence="1">
    <location>
        <begin position="60"/>
        <end position="82"/>
    </location>
</feature>
<dbReference type="Proteomes" id="UP001178507">
    <property type="component" value="Unassembled WGS sequence"/>
</dbReference>
<name>A0AA36MK23_9DINO</name>
<dbReference type="AlphaFoldDB" id="A0AA36MK23"/>
<evidence type="ECO:0000313" key="2">
    <source>
        <dbReference type="EMBL" id="CAJ1375359.1"/>
    </source>
</evidence>
<dbReference type="EMBL" id="CAUJNA010000316">
    <property type="protein sequence ID" value="CAJ1375359.1"/>
    <property type="molecule type" value="Genomic_DNA"/>
</dbReference>
<organism evidence="2 3">
    <name type="scientific">Effrenium voratum</name>
    <dbReference type="NCBI Taxonomy" id="2562239"/>
    <lineage>
        <taxon>Eukaryota</taxon>
        <taxon>Sar</taxon>
        <taxon>Alveolata</taxon>
        <taxon>Dinophyceae</taxon>
        <taxon>Suessiales</taxon>
        <taxon>Symbiodiniaceae</taxon>
        <taxon>Effrenium</taxon>
    </lineage>
</organism>
<accession>A0AA36MK23</accession>
<keyword evidence="3" id="KW-1185">Reference proteome</keyword>
<comment type="caution">
    <text evidence="2">The sequence shown here is derived from an EMBL/GenBank/DDBJ whole genome shotgun (WGS) entry which is preliminary data.</text>
</comment>
<protein>
    <submittedName>
        <fullName evidence="2">Uncharacterized protein</fullName>
    </submittedName>
</protein>
<reference evidence="2" key="1">
    <citation type="submission" date="2023-08" db="EMBL/GenBank/DDBJ databases">
        <authorList>
            <person name="Chen Y."/>
            <person name="Shah S."/>
            <person name="Dougan E. K."/>
            <person name="Thang M."/>
            <person name="Chan C."/>
        </authorList>
    </citation>
    <scope>NUCLEOTIDE SEQUENCE</scope>
</reference>
<gene>
    <name evidence="2" type="ORF">EVOR1521_LOCUS4654</name>
</gene>
<proteinExistence type="predicted"/>